<dbReference type="SUPFAM" id="SSF88946">
    <property type="entry name" value="Sigma2 domain of RNA polymerase sigma factors"/>
    <property type="match status" value="1"/>
</dbReference>
<evidence type="ECO:0000259" key="6">
    <source>
        <dbReference type="Pfam" id="PF04539"/>
    </source>
</evidence>
<dbReference type="InterPro" id="IPR007627">
    <property type="entry name" value="RNA_pol_sigma70_r2"/>
</dbReference>
<dbReference type="Pfam" id="PF04542">
    <property type="entry name" value="Sigma70_r2"/>
    <property type="match status" value="1"/>
</dbReference>
<dbReference type="InterPro" id="IPR013324">
    <property type="entry name" value="RNA_pol_sigma_r3/r4-like"/>
</dbReference>
<dbReference type="NCBIfam" id="TIGR02937">
    <property type="entry name" value="sigma70-ECF"/>
    <property type="match status" value="1"/>
</dbReference>
<feature type="domain" description="RNA polymerase sigma-70 region 2" evidence="7">
    <location>
        <begin position="119"/>
        <end position="187"/>
    </location>
</feature>
<dbReference type="InterPro" id="IPR014284">
    <property type="entry name" value="RNA_pol_sigma-70_dom"/>
</dbReference>
<evidence type="ECO:0000259" key="8">
    <source>
        <dbReference type="Pfam" id="PF04545"/>
    </source>
</evidence>
<dbReference type="SUPFAM" id="SSF88659">
    <property type="entry name" value="Sigma3 and sigma4 domains of RNA polymerase sigma factors"/>
    <property type="match status" value="2"/>
</dbReference>
<evidence type="ECO:0000313" key="10">
    <source>
        <dbReference type="Proteomes" id="UP000285768"/>
    </source>
</evidence>
<dbReference type="EMBL" id="CP035037">
    <property type="protein sequence ID" value="QAB18115.1"/>
    <property type="molecule type" value="Genomic_DNA"/>
</dbReference>
<feature type="region of interest" description="Disordered" evidence="5">
    <location>
        <begin position="1"/>
        <end position="48"/>
    </location>
</feature>
<proteinExistence type="predicted"/>
<feature type="compositionally biased region" description="Basic residues" evidence="5">
    <location>
        <begin position="20"/>
        <end position="40"/>
    </location>
</feature>
<dbReference type="InterPro" id="IPR007630">
    <property type="entry name" value="RNA_pol_sigma70_r4"/>
</dbReference>
<name>A0ABX5QGG6_9MICO</name>
<keyword evidence="3" id="KW-0238">DNA-binding</keyword>
<evidence type="ECO:0000256" key="4">
    <source>
        <dbReference type="ARBA" id="ARBA00023163"/>
    </source>
</evidence>
<evidence type="ECO:0000256" key="3">
    <source>
        <dbReference type="ARBA" id="ARBA00023125"/>
    </source>
</evidence>
<evidence type="ECO:0000256" key="1">
    <source>
        <dbReference type="ARBA" id="ARBA00023015"/>
    </source>
</evidence>
<dbReference type="Pfam" id="PF04545">
    <property type="entry name" value="Sigma70_r4"/>
    <property type="match status" value="1"/>
</dbReference>
<dbReference type="PANTHER" id="PTHR30385">
    <property type="entry name" value="SIGMA FACTOR F FLAGELLAR"/>
    <property type="match status" value="1"/>
</dbReference>
<dbReference type="InterPro" id="IPR036388">
    <property type="entry name" value="WH-like_DNA-bd_sf"/>
</dbReference>
<keyword evidence="2" id="KW-0731">Sigma factor</keyword>
<accession>A0ABX5QGG6</accession>
<evidence type="ECO:0000313" key="9">
    <source>
        <dbReference type="EMBL" id="QAB18115.1"/>
    </source>
</evidence>
<evidence type="ECO:0000256" key="5">
    <source>
        <dbReference type="SAM" id="MobiDB-lite"/>
    </source>
</evidence>
<dbReference type="PANTHER" id="PTHR30385:SF4">
    <property type="entry name" value="RNA POLYMERASE SIGMA-E FACTOR"/>
    <property type="match status" value="1"/>
</dbReference>
<keyword evidence="1" id="KW-0805">Transcription regulation</keyword>
<dbReference type="InterPro" id="IPR013325">
    <property type="entry name" value="RNA_pol_sigma_r2"/>
</dbReference>
<dbReference type="Proteomes" id="UP000285768">
    <property type="component" value="Chromosome"/>
</dbReference>
<keyword evidence="4" id="KW-0804">Transcription</keyword>
<gene>
    <name evidence="9" type="ORF">Leucomu_09455</name>
</gene>
<evidence type="ECO:0000256" key="2">
    <source>
        <dbReference type="ARBA" id="ARBA00023082"/>
    </source>
</evidence>
<dbReference type="Pfam" id="PF04539">
    <property type="entry name" value="Sigma70_r3"/>
    <property type="match status" value="1"/>
</dbReference>
<feature type="domain" description="RNA polymerase sigma-70 region 3" evidence="6">
    <location>
        <begin position="208"/>
        <end position="264"/>
    </location>
</feature>
<organism evidence="9 10">
    <name type="scientific">Leucobacter muris</name>
    <dbReference type="NCBI Taxonomy" id="1935379"/>
    <lineage>
        <taxon>Bacteria</taxon>
        <taxon>Bacillati</taxon>
        <taxon>Actinomycetota</taxon>
        <taxon>Actinomycetes</taxon>
        <taxon>Micrococcales</taxon>
        <taxon>Microbacteriaceae</taxon>
        <taxon>Leucobacter</taxon>
    </lineage>
</organism>
<dbReference type="CDD" id="cd06171">
    <property type="entry name" value="Sigma70_r4"/>
    <property type="match status" value="1"/>
</dbReference>
<feature type="domain" description="RNA polymerase sigma-70 region 4" evidence="8">
    <location>
        <begin position="290"/>
        <end position="338"/>
    </location>
</feature>
<evidence type="ECO:0000259" key="7">
    <source>
        <dbReference type="Pfam" id="PF04542"/>
    </source>
</evidence>
<dbReference type="InterPro" id="IPR007624">
    <property type="entry name" value="RNA_pol_sigma70_r3"/>
</dbReference>
<sequence>MTASARTGPTRAVRCPRAPPRMRRRRTAPRTRIRSARRARPASATPRSDIMRAALVDSTASAGSGALTAERRTRATVAEVDRTARVRAQEAHDARAAAALDSAREFSAEGRRELEQRVVLEYLGLANAIAQRFQSSGVELNELRQVAYVGLTKAVRRFDAQCGSGVAAFAVPTISGEIKRYLRDATWAVRPPRALQELALELRGLVPALAQRLGREPTVEELAAEVGRSPSRVSEALECGRGRQALSLDAPVGSTGGGGDAETVSLGDAMPAPEGEMEERADLTLTLTSALRTIPLAERRAVHLRYFRDMTQTEIAAEIGVSHMQVSRLLRRGLDALRRELFARGAHE</sequence>
<dbReference type="Gene3D" id="1.20.120.1810">
    <property type="match status" value="1"/>
</dbReference>
<keyword evidence="10" id="KW-1185">Reference proteome</keyword>
<protein>
    <submittedName>
        <fullName evidence="9">Sigma-70 family RNA polymerase sigma factor</fullName>
    </submittedName>
</protein>
<dbReference type="Gene3D" id="1.10.10.10">
    <property type="entry name" value="Winged helix-like DNA-binding domain superfamily/Winged helix DNA-binding domain"/>
    <property type="match status" value="2"/>
</dbReference>
<reference evidence="9 10" key="1">
    <citation type="submission" date="2019-01" db="EMBL/GenBank/DDBJ databases">
        <title>Leucobacter muris sp. nov. isolated from the nose of a laboratory mouse.</title>
        <authorList>
            <person name="Benga L."/>
            <person name="Sproeer C."/>
            <person name="Schumann P."/>
            <person name="Verbarg S."/>
            <person name="Bunk B."/>
            <person name="Engelhardt E."/>
            <person name="Benten P.M."/>
            <person name="Sager M."/>
        </authorList>
    </citation>
    <scope>NUCLEOTIDE SEQUENCE [LARGE SCALE GENOMIC DNA]</scope>
    <source>
        <strain evidence="9 10">DSM 101948</strain>
    </source>
</reference>